<evidence type="ECO:0000313" key="2">
    <source>
        <dbReference type="EMBL" id="RAK59439.1"/>
    </source>
</evidence>
<dbReference type="PRINTS" id="PR00598">
    <property type="entry name" value="HTHMARR"/>
</dbReference>
<dbReference type="InterPro" id="IPR039422">
    <property type="entry name" value="MarR/SlyA-like"/>
</dbReference>
<dbReference type="SMART" id="SM00347">
    <property type="entry name" value="HTH_MARR"/>
    <property type="match status" value="1"/>
</dbReference>
<reference evidence="3" key="1">
    <citation type="submission" date="2018-05" db="EMBL/GenBank/DDBJ databases">
        <authorList>
            <person name="Li X."/>
        </authorList>
    </citation>
    <scope>NUCLEOTIDE SEQUENCE [LARGE SCALE GENOMIC DNA]</scope>
    <source>
        <strain evidence="3">HKS-05</strain>
    </source>
</reference>
<dbReference type="EMBL" id="QFYP01000001">
    <property type="protein sequence ID" value="RAK59439.1"/>
    <property type="molecule type" value="Genomic_DNA"/>
</dbReference>
<evidence type="ECO:0000259" key="1">
    <source>
        <dbReference type="PROSITE" id="PS50995"/>
    </source>
</evidence>
<dbReference type="SUPFAM" id="SSF46785">
    <property type="entry name" value="Winged helix' DNA-binding domain"/>
    <property type="match status" value="1"/>
</dbReference>
<name>A0A328AXQ8_9CAUL</name>
<dbReference type="Pfam" id="PF01047">
    <property type="entry name" value="MarR"/>
    <property type="match status" value="1"/>
</dbReference>
<sequence length="154" mass="16759">MRAPSETPLGLLLSQTAKRLSRAFDDALAAAGGSLPTWLILMSLMREGKLSHGELAQRVGIQGPTLTHHLDAMAHQGLVLRERLPDNRRVQVATLTPAGVAMFHQLRNAAAAHDRRIRNALGDAELGQMRTFLTRLADDFAEPPSPGDLQEAEQ</sequence>
<dbReference type="PANTHER" id="PTHR33164">
    <property type="entry name" value="TRANSCRIPTIONAL REGULATOR, MARR FAMILY"/>
    <property type="match status" value="1"/>
</dbReference>
<dbReference type="InterPro" id="IPR036388">
    <property type="entry name" value="WH-like_DNA-bd_sf"/>
</dbReference>
<dbReference type="InterPro" id="IPR011991">
    <property type="entry name" value="ArsR-like_HTH"/>
</dbReference>
<dbReference type="GO" id="GO:0006950">
    <property type="term" value="P:response to stress"/>
    <property type="evidence" value="ECO:0007669"/>
    <property type="project" value="TreeGrafter"/>
</dbReference>
<accession>A0A328AXQ8</accession>
<comment type="caution">
    <text evidence="2">The sequence shown here is derived from an EMBL/GenBank/DDBJ whole genome shotgun (WGS) entry which is preliminary data.</text>
</comment>
<dbReference type="Gene3D" id="1.10.10.10">
    <property type="entry name" value="Winged helix-like DNA-binding domain superfamily/Winged helix DNA-binding domain"/>
    <property type="match status" value="1"/>
</dbReference>
<dbReference type="Proteomes" id="UP000249842">
    <property type="component" value="Unassembled WGS sequence"/>
</dbReference>
<dbReference type="GO" id="GO:0003700">
    <property type="term" value="F:DNA-binding transcription factor activity"/>
    <property type="evidence" value="ECO:0007669"/>
    <property type="project" value="InterPro"/>
</dbReference>
<evidence type="ECO:0000313" key="3">
    <source>
        <dbReference type="Proteomes" id="UP000249842"/>
    </source>
</evidence>
<dbReference type="SMART" id="SM00418">
    <property type="entry name" value="HTH_ARSR"/>
    <property type="match status" value="1"/>
</dbReference>
<dbReference type="PROSITE" id="PS50995">
    <property type="entry name" value="HTH_MARR_2"/>
    <property type="match status" value="1"/>
</dbReference>
<proteinExistence type="predicted"/>
<dbReference type="CDD" id="cd00090">
    <property type="entry name" value="HTH_ARSR"/>
    <property type="match status" value="1"/>
</dbReference>
<keyword evidence="3" id="KW-1185">Reference proteome</keyword>
<dbReference type="AlphaFoldDB" id="A0A328AXQ8"/>
<gene>
    <name evidence="2" type="ORF">DJ021_06265</name>
</gene>
<protein>
    <submittedName>
        <fullName evidence="2">MarR family transcriptional regulator</fullName>
    </submittedName>
</protein>
<dbReference type="InterPro" id="IPR000835">
    <property type="entry name" value="HTH_MarR-typ"/>
</dbReference>
<feature type="domain" description="HTH marR-type" evidence="1">
    <location>
        <begin position="6"/>
        <end position="138"/>
    </location>
</feature>
<dbReference type="PANTHER" id="PTHR33164:SF43">
    <property type="entry name" value="HTH-TYPE TRANSCRIPTIONAL REPRESSOR YETL"/>
    <property type="match status" value="1"/>
</dbReference>
<dbReference type="InterPro" id="IPR001845">
    <property type="entry name" value="HTH_ArsR_DNA-bd_dom"/>
</dbReference>
<dbReference type="InterPro" id="IPR036390">
    <property type="entry name" value="WH_DNA-bd_sf"/>
</dbReference>
<dbReference type="OrthoDB" id="6331822at2"/>
<organism evidence="2 3">
    <name type="scientific">Phenylobacterium hankyongense</name>
    <dbReference type="NCBI Taxonomy" id="1813876"/>
    <lineage>
        <taxon>Bacteria</taxon>
        <taxon>Pseudomonadati</taxon>
        <taxon>Pseudomonadota</taxon>
        <taxon>Alphaproteobacteria</taxon>
        <taxon>Caulobacterales</taxon>
        <taxon>Caulobacteraceae</taxon>
        <taxon>Phenylobacterium</taxon>
    </lineage>
</organism>